<feature type="region of interest" description="Disordered" evidence="1">
    <location>
        <begin position="24"/>
        <end position="48"/>
    </location>
</feature>
<dbReference type="RefSeq" id="WP_169145072.1">
    <property type="nucleotide sequence ID" value="NZ_JABBGA010000004.1"/>
</dbReference>
<keyword evidence="3" id="KW-1185">Reference proteome</keyword>
<accession>A0A848G2C3</accession>
<dbReference type="NCBIfam" id="NF041023">
    <property type="entry name" value="PP0621_fam"/>
    <property type="match status" value="1"/>
</dbReference>
<reference evidence="2 3" key="1">
    <citation type="submission" date="2020-04" db="EMBL/GenBank/DDBJ databases">
        <title>Zoogloea sp. G-4-1-14 isolated from soil.</title>
        <authorList>
            <person name="Dahal R.H."/>
        </authorList>
    </citation>
    <scope>NUCLEOTIDE SEQUENCE [LARGE SCALE GENOMIC DNA]</scope>
    <source>
        <strain evidence="2 3">G-4-1-14</strain>
    </source>
</reference>
<comment type="caution">
    <text evidence="2">The sequence shown here is derived from an EMBL/GenBank/DDBJ whole genome shotgun (WGS) entry which is preliminary data.</text>
</comment>
<sequence length="89" mass="9451">MRNLLLFVLFLIGVFYVRRALQRGAGGEGQGGRPASGGAPADTPERAGPAIEQMVACAHCGLHVPESEGLKSGGQFYCSDEHRRLGPRT</sequence>
<name>A0A848G2C3_9RHOO</name>
<dbReference type="AlphaFoldDB" id="A0A848G2C3"/>
<evidence type="ECO:0000256" key="1">
    <source>
        <dbReference type="SAM" id="MobiDB-lite"/>
    </source>
</evidence>
<proteinExistence type="predicted"/>
<protein>
    <recommendedName>
        <fullName evidence="4">Deaminase</fullName>
    </recommendedName>
</protein>
<feature type="region of interest" description="Disordered" evidence="1">
    <location>
        <begin position="70"/>
        <end position="89"/>
    </location>
</feature>
<evidence type="ECO:0000313" key="2">
    <source>
        <dbReference type="EMBL" id="NML25434.1"/>
    </source>
</evidence>
<feature type="compositionally biased region" description="Gly residues" evidence="1">
    <location>
        <begin position="24"/>
        <end position="35"/>
    </location>
</feature>
<evidence type="ECO:0000313" key="3">
    <source>
        <dbReference type="Proteomes" id="UP000580043"/>
    </source>
</evidence>
<gene>
    <name evidence="2" type="ORF">HHL15_06750</name>
</gene>
<organism evidence="2 3">
    <name type="scientific">Zoogloea dura</name>
    <dbReference type="NCBI Taxonomy" id="2728840"/>
    <lineage>
        <taxon>Bacteria</taxon>
        <taxon>Pseudomonadati</taxon>
        <taxon>Pseudomonadota</taxon>
        <taxon>Betaproteobacteria</taxon>
        <taxon>Rhodocyclales</taxon>
        <taxon>Zoogloeaceae</taxon>
        <taxon>Zoogloea</taxon>
    </lineage>
</organism>
<dbReference type="Proteomes" id="UP000580043">
    <property type="component" value="Unassembled WGS sequence"/>
</dbReference>
<dbReference type="EMBL" id="JABBGA010000004">
    <property type="protein sequence ID" value="NML25434.1"/>
    <property type="molecule type" value="Genomic_DNA"/>
</dbReference>
<dbReference type="InterPro" id="IPR049708">
    <property type="entry name" value="PP0621-like"/>
</dbReference>
<feature type="compositionally biased region" description="Basic and acidic residues" evidence="1">
    <location>
        <begin position="79"/>
        <end position="89"/>
    </location>
</feature>
<evidence type="ECO:0008006" key="4">
    <source>
        <dbReference type="Google" id="ProtNLM"/>
    </source>
</evidence>